<dbReference type="NCBIfam" id="TIGR04183">
    <property type="entry name" value="Por_Secre_tail"/>
    <property type="match status" value="1"/>
</dbReference>
<keyword evidence="4" id="KW-1185">Reference proteome</keyword>
<dbReference type="InterPro" id="IPR026444">
    <property type="entry name" value="Secre_tail"/>
</dbReference>
<accession>A0A6C0GKX6</accession>
<sequence>MPCLLVFYQIAFSQINISGQINRYAAVTGPNACTNKLTVSTTAGFQVNGKVLIIQMQGADIDDSPSSIFGNVTSVNGAGLYEKATIAAIGSNELTLYNDLVNANFYNYTTGSVQVVTIPQYTDVTISGMITALPWDSEKGGIIAFEASGTVTLNADINANGVGFRGGAVTNDPNEQNNCGPFDTRSDYYYGRTSLYSAFKGEGIAKIIAGKELGKGPQANGGGGGNDHNSGGGGGGHIGQGGIGGKNNEPWILNCKGYDPGLGGKALVTNDRIFMGGGGGGGHTNNIIRATGRPAGTPGGNGGGIIYISANEFNGNGYLISTNGASALQSTGDGAGGGGAGGTVLLRVNAFTPTDLTVQATGGNGGQARSDGNRCFGPGGGGAGGLIAINAENFPNDVERIISGGIPGTVTNSRNGCNGSTNGAATGGAGTVLTDVIMPESTTAATGSCSPLPVDFFSFTAELQSGKVLIEWITASETNNDYFGIERSQDGIHFNEIGRILGKGTVAVFSTYQFIDAHPFTGISYYRLRQVDIDGKFAYSKTVSVENKASSFSITLYPNPSQAKRSAFLQILSPEAETVQIQVTSLLGESLFTSTQTIQAGTTSIEIPSGQLSAGTYLVHVRSGKSFKIIKWQVL</sequence>
<feature type="domain" description="Secretion system C-terminal sorting" evidence="2">
    <location>
        <begin position="556"/>
        <end position="629"/>
    </location>
</feature>
<reference evidence="3 4" key="1">
    <citation type="submission" date="2020-01" db="EMBL/GenBank/DDBJ databases">
        <authorList>
            <person name="Kim M.K."/>
        </authorList>
    </citation>
    <scope>NUCLEOTIDE SEQUENCE [LARGE SCALE GENOMIC DNA]</scope>
    <source>
        <strain evidence="3 4">172606-1</strain>
    </source>
</reference>
<evidence type="ECO:0000259" key="2">
    <source>
        <dbReference type="Pfam" id="PF18962"/>
    </source>
</evidence>
<evidence type="ECO:0000256" key="1">
    <source>
        <dbReference type="SAM" id="MobiDB-lite"/>
    </source>
</evidence>
<gene>
    <name evidence="3" type="ORF">GXP67_19080</name>
</gene>
<dbReference type="KEGG" id="rhoz:GXP67_19080"/>
<protein>
    <submittedName>
        <fullName evidence="3">T9SS type A sorting domain-containing protein</fullName>
    </submittedName>
</protein>
<name>A0A6C0GKX6_9BACT</name>
<feature type="compositionally biased region" description="Gly residues" evidence="1">
    <location>
        <begin position="219"/>
        <end position="242"/>
    </location>
</feature>
<feature type="region of interest" description="Disordered" evidence="1">
    <location>
        <begin position="218"/>
        <end position="242"/>
    </location>
</feature>
<dbReference type="Proteomes" id="UP000480178">
    <property type="component" value="Chromosome"/>
</dbReference>
<dbReference type="EMBL" id="CP048222">
    <property type="protein sequence ID" value="QHT68597.1"/>
    <property type="molecule type" value="Genomic_DNA"/>
</dbReference>
<evidence type="ECO:0000313" key="4">
    <source>
        <dbReference type="Proteomes" id="UP000480178"/>
    </source>
</evidence>
<organism evidence="3 4">
    <name type="scientific">Rhodocytophaga rosea</name>
    <dbReference type="NCBI Taxonomy" id="2704465"/>
    <lineage>
        <taxon>Bacteria</taxon>
        <taxon>Pseudomonadati</taxon>
        <taxon>Bacteroidota</taxon>
        <taxon>Cytophagia</taxon>
        <taxon>Cytophagales</taxon>
        <taxon>Rhodocytophagaceae</taxon>
        <taxon>Rhodocytophaga</taxon>
    </lineage>
</organism>
<dbReference type="RefSeq" id="WP_162444608.1">
    <property type="nucleotide sequence ID" value="NZ_CP048222.1"/>
</dbReference>
<dbReference type="AlphaFoldDB" id="A0A6C0GKX6"/>
<proteinExistence type="predicted"/>
<dbReference type="Pfam" id="PF18962">
    <property type="entry name" value="Por_Secre_tail"/>
    <property type="match status" value="1"/>
</dbReference>
<evidence type="ECO:0000313" key="3">
    <source>
        <dbReference type="EMBL" id="QHT68597.1"/>
    </source>
</evidence>